<dbReference type="EMBL" id="GBXM01047256">
    <property type="protein sequence ID" value="JAH61321.1"/>
    <property type="molecule type" value="Transcribed_RNA"/>
</dbReference>
<accession>A0A0E9U678</accession>
<reference evidence="1" key="1">
    <citation type="submission" date="2014-11" db="EMBL/GenBank/DDBJ databases">
        <authorList>
            <person name="Amaro Gonzalez C."/>
        </authorList>
    </citation>
    <scope>NUCLEOTIDE SEQUENCE</scope>
</reference>
<dbReference type="AlphaFoldDB" id="A0A0E9U678"/>
<organism evidence="1">
    <name type="scientific">Anguilla anguilla</name>
    <name type="common">European freshwater eel</name>
    <name type="synonym">Muraena anguilla</name>
    <dbReference type="NCBI Taxonomy" id="7936"/>
    <lineage>
        <taxon>Eukaryota</taxon>
        <taxon>Metazoa</taxon>
        <taxon>Chordata</taxon>
        <taxon>Craniata</taxon>
        <taxon>Vertebrata</taxon>
        <taxon>Euteleostomi</taxon>
        <taxon>Actinopterygii</taxon>
        <taxon>Neopterygii</taxon>
        <taxon>Teleostei</taxon>
        <taxon>Anguilliformes</taxon>
        <taxon>Anguillidae</taxon>
        <taxon>Anguilla</taxon>
    </lineage>
</organism>
<sequence length="33" mass="3729">MASSLKLSGLFLERLKQTVFEIITWVTACKLTT</sequence>
<proteinExistence type="predicted"/>
<reference evidence="1" key="2">
    <citation type="journal article" date="2015" name="Fish Shellfish Immunol.">
        <title>Early steps in the European eel (Anguilla anguilla)-Vibrio vulnificus interaction in the gills: Role of the RtxA13 toxin.</title>
        <authorList>
            <person name="Callol A."/>
            <person name="Pajuelo D."/>
            <person name="Ebbesson L."/>
            <person name="Teles M."/>
            <person name="MacKenzie S."/>
            <person name="Amaro C."/>
        </authorList>
    </citation>
    <scope>NUCLEOTIDE SEQUENCE</scope>
</reference>
<name>A0A0E9U678_ANGAN</name>
<evidence type="ECO:0000313" key="1">
    <source>
        <dbReference type="EMBL" id="JAH61321.1"/>
    </source>
</evidence>
<protein>
    <submittedName>
        <fullName evidence="1">Uncharacterized protein</fullName>
    </submittedName>
</protein>